<feature type="domain" description="J" evidence="7">
    <location>
        <begin position="106"/>
        <end position="170"/>
    </location>
</feature>
<organism evidence="8 9">
    <name type="scientific">Plutella xylostella</name>
    <name type="common">Diamondback moth</name>
    <name type="synonym">Plutella maculipennis</name>
    <dbReference type="NCBI Taxonomy" id="51655"/>
    <lineage>
        <taxon>Eukaryota</taxon>
        <taxon>Metazoa</taxon>
        <taxon>Ecdysozoa</taxon>
        <taxon>Arthropoda</taxon>
        <taxon>Hexapoda</taxon>
        <taxon>Insecta</taxon>
        <taxon>Pterygota</taxon>
        <taxon>Neoptera</taxon>
        <taxon>Endopterygota</taxon>
        <taxon>Lepidoptera</taxon>
        <taxon>Glossata</taxon>
        <taxon>Ditrysia</taxon>
        <taxon>Yponomeutoidea</taxon>
        <taxon>Plutellidae</taxon>
        <taxon>Plutella</taxon>
    </lineage>
</organism>
<dbReference type="EMBL" id="CAJHNJ030000693">
    <property type="protein sequence ID" value="CAG9138587.1"/>
    <property type="molecule type" value="Genomic_DNA"/>
</dbReference>
<dbReference type="PANTHER" id="PTHR43908">
    <property type="entry name" value="AT29763P-RELATED"/>
    <property type="match status" value="1"/>
</dbReference>
<feature type="region of interest" description="Disordered" evidence="5">
    <location>
        <begin position="49"/>
        <end position="92"/>
    </location>
</feature>
<dbReference type="SUPFAM" id="SSF46565">
    <property type="entry name" value="Chaperone J-domain"/>
    <property type="match status" value="1"/>
</dbReference>
<dbReference type="Pfam" id="PF00226">
    <property type="entry name" value="DnaJ"/>
    <property type="match status" value="1"/>
</dbReference>
<feature type="transmembrane region" description="Helical" evidence="6">
    <location>
        <begin position="354"/>
        <end position="374"/>
    </location>
</feature>
<evidence type="ECO:0000256" key="1">
    <source>
        <dbReference type="ARBA" id="ARBA00004167"/>
    </source>
</evidence>
<feature type="compositionally biased region" description="Polar residues" evidence="5">
    <location>
        <begin position="83"/>
        <end position="92"/>
    </location>
</feature>
<dbReference type="SMART" id="SM00271">
    <property type="entry name" value="DnaJ"/>
    <property type="match status" value="1"/>
</dbReference>
<evidence type="ECO:0000259" key="7">
    <source>
        <dbReference type="PROSITE" id="PS50076"/>
    </source>
</evidence>
<dbReference type="PROSITE" id="PS50076">
    <property type="entry name" value="DNAJ_2"/>
    <property type="match status" value="1"/>
</dbReference>
<comment type="caution">
    <text evidence="8">The sequence shown here is derived from an EMBL/GenBank/DDBJ whole genome shotgun (WGS) entry which is preliminary data.</text>
</comment>
<keyword evidence="9" id="KW-1185">Reference proteome</keyword>
<sequence>MIEGNKDEAEKCIDIAQAAFSSGNAEKAERFLLKAERLYPTARAKELLARVKAAGPSTGTPNKTPPSSPSGDDVRKRKPPAHQPQQREYTSEQLEAVRRIKTKCKDYYEILGVSKEATDSDIKKAYKKLALQLHPDKNHAPGAAEAFKAIGNAAAVLTDPEKRKQYDVRGEEPSHQTTGHTHHQYYARGFESDMTAEELFNMFFGATAFPGGGGNVYHRRRAREPEGRETHGSLLQLLPVAVLVLLSMMSGFFISEPVFSLAPSSKHPVPRETNHLKPAHTAPPSGRRETHGSLLQLLPVAVLVLLSMMSGFFISEPVFSLAPSSKHPVPRETNHLKTAHTAPPSGRRETHGSLLQLLPVAVLVLLSMMSGFFISEPVFSLAPSSKHPVPRETNHLKVPYYVKENFHTEYQGSLRRLEAAIEEEYLVGLRHACQREKNYKDSMTWKARNFGDSRQLSEAQKLRTPSCEKLQSFHR</sequence>
<protein>
    <submittedName>
        <fullName evidence="8">(diamondback moth) hypothetical protein</fullName>
    </submittedName>
</protein>
<keyword evidence="3 6" id="KW-1133">Transmembrane helix</keyword>
<dbReference type="InterPro" id="IPR015399">
    <property type="entry name" value="DUF1977_DnaJ-like"/>
</dbReference>
<accession>A0A8S4GF63</accession>
<feature type="region of interest" description="Disordered" evidence="5">
    <location>
        <begin position="264"/>
        <end position="290"/>
    </location>
</feature>
<evidence type="ECO:0000256" key="4">
    <source>
        <dbReference type="ARBA" id="ARBA00023136"/>
    </source>
</evidence>
<dbReference type="GO" id="GO:0030544">
    <property type="term" value="F:Hsp70 protein binding"/>
    <property type="evidence" value="ECO:0007669"/>
    <property type="project" value="TreeGrafter"/>
</dbReference>
<feature type="transmembrane region" description="Helical" evidence="6">
    <location>
        <begin position="294"/>
        <end position="314"/>
    </location>
</feature>
<dbReference type="InterPro" id="IPR051100">
    <property type="entry name" value="DnaJ_subfamily_B/C"/>
</dbReference>
<dbReference type="InterPro" id="IPR001623">
    <property type="entry name" value="DnaJ_domain"/>
</dbReference>
<dbReference type="CDD" id="cd06257">
    <property type="entry name" value="DnaJ"/>
    <property type="match status" value="1"/>
</dbReference>
<evidence type="ECO:0000313" key="8">
    <source>
        <dbReference type="EMBL" id="CAG9138587.1"/>
    </source>
</evidence>
<dbReference type="GO" id="GO:0005789">
    <property type="term" value="C:endoplasmic reticulum membrane"/>
    <property type="evidence" value="ECO:0007669"/>
    <property type="project" value="TreeGrafter"/>
</dbReference>
<dbReference type="GO" id="GO:0071218">
    <property type="term" value="P:cellular response to misfolded protein"/>
    <property type="evidence" value="ECO:0007669"/>
    <property type="project" value="TreeGrafter"/>
</dbReference>
<proteinExistence type="predicted"/>
<dbReference type="Proteomes" id="UP000653454">
    <property type="component" value="Unassembled WGS sequence"/>
</dbReference>
<dbReference type="Gene3D" id="1.10.287.110">
    <property type="entry name" value="DnaJ domain"/>
    <property type="match status" value="1"/>
</dbReference>
<feature type="transmembrane region" description="Helical" evidence="6">
    <location>
        <begin position="237"/>
        <end position="255"/>
    </location>
</feature>
<dbReference type="PANTHER" id="PTHR43908:SF3">
    <property type="entry name" value="AT29763P-RELATED"/>
    <property type="match status" value="1"/>
</dbReference>
<name>A0A8S4GF63_PLUXY</name>
<keyword evidence="4 6" id="KW-0472">Membrane</keyword>
<dbReference type="AlphaFoldDB" id="A0A8S4GF63"/>
<keyword evidence="2 6" id="KW-0812">Transmembrane</keyword>
<dbReference type="PRINTS" id="PR00625">
    <property type="entry name" value="JDOMAIN"/>
</dbReference>
<comment type="subcellular location">
    <subcellularLocation>
        <location evidence="1">Membrane</location>
        <topology evidence="1">Single-pass membrane protein</topology>
    </subcellularLocation>
</comment>
<evidence type="ECO:0000256" key="3">
    <source>
        <dbReference type="ARBA" id="ARBA00022989"/>
    </source>
</evidence>
<evidence type="ECO:0000256" key="5">
    <source>
        <dbReference type="SAM" id="MobiDB-lite"/>
    </source>
</evidence>
<dbReference type="InterPro" id="IPR036869">
    <property type="entry name" value="J_dom_sf"/>
</dbReference>
<evidence type="ECO:0000256" key="6">
    <source>
        <dbReference type="SAM" id="Phobius"/>
    </source>
</evidence>
<dbReference type="FunFam" id="1.10.287.110:FF:000137">
    <property type="entry name" value="DnaJ homolog subfamily B member 1"/>
    <property type="match status" value="1"/>
</dbReference>
<evidence type="ECO:0000256" key="2">
    <source>
        <dbReference type="ARBA" id="ARBA00022692"/>
    </source>
</evidence>
<reference evidence="8" key="1">
    <citation type="submission" date="2020-11" db="EMBL/GenBank/DDBJ databases">
        <authorList>
            <person name="Whiteford S."/>
        </authorList>
    </citation>
    <scope>NUCLEOTIDE SEQUENCE</scope>
</reference>
<feature type="region of interest" description="Disordered" evidence="5">
    <location>
        <begin position="329"/>
        <end position="350"/>
    </location>
</feature>
<evidence type="ECO:0000313" key="9">
    <source>
        <dbReference type="Proteomes" id="UP000653454"/>
    </source>
</evidence>
<dbReference type="Pfam" id="PF09320">
    <property type="entry name" value="DUF1977"/>
    <property type="match status" value="1"/>
</dbReference>
<gene>
    <name evidence="8" type="ORF">PLXY2_LOCUS16840</name>
</gene>